<dbReference type="GO" id="GO:0000709">
    <property type="term" value="P:meiotic joint molecule formation"/>
    <property type="evidence" value="ECO:0007669"/>
    <property type="project" value="TreeGrafter"/>
</dbReference>
<dbReference type="PANTHER" id="PTHR15938">
    <property type="entry name" value="TBP-1 INTERACTING PROTEIN"/>
    <property type="match status" value="1"/>
</dbReference>
<evidence type="ECO:0000259" key="6">
    <source>
        <dbReference type="Pfam" id="PF07106"/>
    </source>
</evidence>
<keyword evidence="4" id="KW-0539">Nucleus</keyword>
<dbReference type="InterPro" id="IPR010776">
    <property type="entry name" value="Hop2_WH_dom"/>
</dbReference>
<dbReference type="InterPro" id="IPR036388">
    <property type="entry name" value="WH-like_DNA-bd_sf"/>
</dbReference>
<dbReference type="Pfam" id="PF07106">
    <property type="entry name" value="WHD_TBPIP"/>
    <property type="match status" value="1"/>
</dbReference>
<evidence type="ECO:0000256" key="2">
    <source>
        <dbReference type="ARBA" id="ARBA00007922"/>
    </source>
</evidence>
<dbReference type="Proteomes" id="UP000799302">
    <property type="component" value="Unassembled WGS sequence"/>
</dbReference>
<proteinExistence type="inferred from homology"/>
<evidence type="ECO:0000256" key="4">
    <source>
        <dbReference type="ARBA" id="ARBA00023242"/>
    </source>
</evidence>
<reference evidence="7" key="1">
    <citation type="journal article" date="2020" name="Stud. Mycol.">
        <title>101 Dothideomycetes genomes: a test case for predicting lifestyles and emergence of pathogens.</title>
        <authorList>
            <person name="Haridas S."/>
            <person name="Albert R."/>
            <person name="Binder M."/>
            <person name="Bloem J."/>
            <person name="Labutti K."/>
            <person name="Salamov A."/>
            <person name="Andreopoulos B."/>
            <person name="Baker S."/>
            <person name="Barry K."/>
            <person name="Bills G."/>
            <person name="Bluhm B."/>
            <person name="Cannon C."/>
            <person name="Castanera R."/>
            <person name="Culley D."/>
            <person name="Daum C."/>
            <person name="Ezra D."/>
            <person name="Gonzalez J."/>
            <person name="Henrissat B."/>
            <person name="Kuo A."/>
            <person name="Liang C."/>
            <person name="Lipzen A."/>
            <person name="Lutzoni F."/>
            <person name="Magnuson J."/>
            <person name="Mondo S."/>
            <person name="Nolan M."/>
            <person name="Ohm R."/>
            <person name="Pangilinan J."/>
            <person name="Park H.-J."/>
            <person name="Ramirez L."/>
            <person name="Alfaro M."/>
            <person name="Sun H."/>
            <person name="Tritt A."/>
            <person name="Yoshinaga Y."/>
            <person name="Zwiers L.-H."/>
            <person name="Turgeon B."/>
            <person name="Goodwin S."/>
            <person name="Spatafora J."/>
            <person name="Crous P."/>
            <person name="Grigoriev I."/>
        </authorList>
    </citation>
    <scope>NUCLEOTIDE SEQUENCE</scope>
    <source>
        <strain evidence="7">CBS 115976</strain>
    </source>
</reference>
<sequence>MAPRKEKEKTEKVTGDAAVDTVLRYLIKQNRPYSATDISANLHNKVTKAAAAKILKDLHDKAQIEGRASGKQLVYHALQDASAAPSTEEIDAMAAETLRLRTDLAAQQSTLKQLKAQLASLSNSLTLSDLQHANESLVSQQAELLARLGPLRAGEAAPVSKEERLAVQAEMKRWGGVVKRRKRIVKEIWGVVAETAGQEEGVDLVELKEALGVTA</sequence>
<evidence type="ECO:0000256" key="3">
    <source>
        <dbReference type="ARBA" id="ARBA00023172"/>
    </source>
</evidence>
<dbReference type="GO" id="GO:0007129">
    <property type="term" value="P:homologous chromosome pairing at meiosis"/>
    <property type="evidence" value="ECO:0007669"/>
    <property type="project" value="TreeGrafter"/>
</dbReference>
<dbReference type="PANTHER" id="PTHR15938:SF0">
    <property type="entry name" value="HOMOLOGOUS-PAIRING PROTEIN 2 HOMOLOG"/>
    <property type="match status" value="1"/>
</dbReference>
<name>A0A6A6TZ31_9PEZI</name>
<dbReference type="GO" id="GO:0120230">
    <property type="term" value="F:recombinase activator activity"/>
    <property type="evidence" value="ECO:0007669"/>
    <property type="project" value="TreeGrafter"/>
</dbReference>
<dbReference type="GO" id="GO:0120231">
    <property type="term" value="C:DNA recombinase auxiliary factor complex"/>
    <property type="evidence" value="ECO:0007669"/>
    <property type="project" value="TreeGrafter"/>
</dbReference>
<dbReference type="GO" id="GO:0000794">
    <property type="term" value="C:condensed nuclear chromosome"/>
    <property type="evidence" value="ECO:0007669"/>
    <property type="project" value="TreeGrafter"/>
</dbReference>
<evidence type="ECO:0000256" key="5">
    <source>
        <dbReference type="ARBA" id="ARBA00023254"/>
    </source>
</evidence>
<comment type="subcellular location">
    <subcellularLocation>
        <location evidence="1">Nucleus</location>
    </subcellularLocation>
</comment>
<dbReference type="GO" id="GO:0003690">
    <property type="term" value="F:double-stranded DNA binding"/>
    <property type="evidence" value="ECO:0007669"/>
    <property type="project" value="TreeGrafter"/>
</dbReference>
<comment type="similarity">
    <text evidence="2">Belongs to the HOP2 family.</text>
</comment>
<keyword evidence="5" id="KW-0469">Meiosis</keyword>
<dbReference type="Gene3D" id="1.10.10.10">
    <property type="entry name" value="Winged helix-like DNA-binding domain superfamily/Winged helix DNA-binding domain"/>
    <property type="match status" value="1"/>
</dbReference>
<evidence type="ECO:0000313" key="8">
    <source>
        <dbReference type="Proteomes" id="UP000799302"/>
    </source>
</evidence>
<dbReference type="EMBL" id="MU004241">
    <property type="protein sequence ID" value="KAF2665092.1"/>
    <property type="molecule type" value="Genomic_DNA"/>
</dbReference>
<dbReference type="OrthoDB" id="272266at2759"/>
<dbReference type="GO" id="GO:0010774">
    <property type="term" value="P:meiotic strand invasion involved in reciprocal meiotic recombination"/>
    <property type="evidence" value="ECO:0007669"/>
    <property type="project" value="TreeGrafter"/>
</dbReference>
<accession>A0A6A6TZ31</accession>
<feature type="domain" description="Homologous-pairing protein 2 winged helix" evidence="6">
    <location>
        <begin position="19"/>
        <end position="76"/>
    </location>
</feature>
<organism evidence="7 8">
    <name type="scientific">Microthyrium microscopicum</name>
    <dbReference type="NCBI Taxonomy" id="703497"/>
    <lineage>
        <taxon>Eukaryota</taxon>
        <taxon>Fungi</taxon>
        <taxon>Dikarya</taxon>
        <taxon>Ascomycota</taxon>
        <taxon>Pezizomycotina</taxon>
        <taxon>Dothideomycetes</taxon>
        <taxon>Dothideomycetes incertae sedis</taxon>
        <taxon>Microthyriales</taxon>
        <taxon>Microthyriaceae</taxon>
        <taxon>Microthyrium</taxon>
    </lineage>
</organism>
<gene>
    <name evidence="7" type="ORF">BT63DRAFT_482977</name>
</gene>
<keyword evidence="8" id="KW-1185">Reference proteome</keyword>
<evidence type="ECO:0000313" key="7">
    <source>
        <dbReference type="EMBL" id="KAF2665092.1"/>
    </source>
</evidence>
<keyword evidence="3" id="KW-0233">DNA recombination</keyword>
<dbReference type="AlphaFoldDB" id="A0A6A6TZ31"/>
<evidence type="ECO:0000256" key="1">
    <source>
        <dbReference type="ARBA" id="ARBA00004123"/>
    </source>
</evidence>
<protein>
    <submittedName>
        <fullName evidence="7">TBPIP-domain-containing protein</fullName>
    </submittedName>
</protein>